<evidence type="ECO:0000313" key="3">
    <source>
        <dbReference type="EMBL" id="SDE86067.1"/>
    </source>
</evidence>
<name>A0A1G7GD47_9BACL</name>
<feature type="transmembrane region" description="Helical" evidence="1">
    <location>
        <begin position="6"/>
        <end position="29"/>
    </location>
</feature>
<evidence type="ECO:0000313" key="2">
    <source>
        <dbReference type="EMBL" id="RSK34394.1"/>
    </source>
</evidence>
<dbReference type="OrthoDB" id="2454464at2"/>
<dbReference type="EMBL" id="FNAR01000025">
    <property type="protein sequence ID" value="SDE86067.1"/>
    <property type="molecule type" value="Genomic_DNA"/>
</dbReference>
<organism evidence="3 4">
    <name type="scientific">Bhargavaea beijingensis</name>
    <dbReference type="NCBI Taxonomy" id="426756"/>
    <lineage>
        <taxon>Bacteria</taxon>
        <taxon>Bacillati</taxon>
        <taxon>Bacillota</taxon>
        <taxon>Bacilli</taxon>
        <taxon>Bacillales</taxon>
        <taxon>Caryophanaceae</taxon>
        <taxon>Bhargavaea</taxon>
    </lineage>
</organism>
<feature type="transmembrane region" description="Helical" evidence="1">
    <location>
        <begin position="58"/>
        <end position="76"/>
    </location>
</feature>
<dbReference type="RefSeq" id="WP_092098628.1">
    <property type="nucleotide sequence ID" value="NZ_FNAR01000025.1"/>
</dbReference>
<keyword evidence="1" id="KW-0812">Transmembrane</keyword>
<feature type="transmembrane region" description="Helical" evidence="1">
    <location>
        <begin position="36"/>
        <end position="52"/>
    </location>
</feature>
<evidence type="ECO:0000313" key="5">
    <source>
        <dbReference type="Proteomes" id="UP000272481"/>
    </source>
</evidence>
<gene>
    <name evidence="2" type="ORF">EJA12_05540</name>
    <name evidence="3" type="ORF">SAMN04488126_12538</name>
</gene>
<proteinExistence type="predicted"/>
<reference evidence="3 4" key="1">
    <citation type="submission" date="2016-10" db="EMBL/GenBank/DDBJ databases">
        <authorList>
            <person name="de Groot N.N."/>
        </authorList>
    </citation>
    <scope>NUCLEOTIDE SEQUENCE [LARGE SCALE GENOMIC DNA]</scope>
    <source>
        <strain evidence="3 4">CGMCC 1.6762</strain>
    </source>
</reference>
<dbReference type="Proteomes" id="UP000198823">
    <property type="component" value="Unassembled WGS sequence"/>
</dbReference>
<dbReference type="EMBL" id="RWGW01000007">
    <property type="protein sequence ID" value="RSK34394.1"/>
    <property type="molecule type" value="Genomic_DNA"/>
</dbReference>
<evidence type="ECO:0000256" key="1">
    <source>
        <dbReference type="SAM" id="Phobius"/>
    </source>
</evidence>
<dbReference type="AlphaFoldDB" id="A0A1G7GD47"/>
<accession>A0A1G7GD47</accession>
<keyword evidence="1" id="KW-1133">Transmembrane helix</keyword>
<keyword evidence="1" id="KW-0472">Membrane</keyword>
<protein>
    <submittedName>
        <fullName evidence="3">Uncharacterized protein</fullName>
    </submittedName>
</protein>
<evidence type="ECO:0000313" key="4">
    <source>
        <dbReference type="Proteomes" id="UP000198823"/>
    </source>
</evidence>
<keyword evidence="5" id="KW-1185">Reference proteome</keyword>
<reference evidence="2 5" key="2">
    <citation type="submission" date="2018-12" db="EMBL/GenBank/DDBJ databases">
        <title>Comparitive functional genomics of dry heat resistant strains isolated from the viking spacecraft.</title>
        <authorList>
            <person name="Seuylemezian A."/>
            <person name="Vaishampayan P."/>
        </authorList>
    </citation>
    <scope>NUCLEOTIDE SEQUENCE [LARGE SCALE GENOMIC DNA]</scope>
    <source>
        <strain evidence="2 5">M6-11</strain>
    </source>
</reference>
<dbReference type="Proteomes" id="UP000272481">
    <property type="component" value="Unassembled WGS sequence"/>
</dbReference>
<sequence length="90" mass="9790">MGWLNFVSFLVLALVSGAIAAVIWTTVYLNSRRNGWVLLAVLVFLGVSQMINAFQLSFTAGLLMLVIYAALALLSIRRISKGQTKKTSGN</sequence>